<proteinExistence type="predicted"/>
<organism evidence="1 2">
    <name type="scientific">Perkinsus olseni</name>
    <name type="common">Perkinsus atlanticus</name>
    <dbReference type="NCBI Taxonomy" id="32597"/>
    <lineage>
        <taxon>Eukaryota</taxon>
        <taxon>Sar</taxon>
        <taxon>Alveolata</taxon>
        <taxon>Perkinsozoa</taxon>
        <taxon>Perkinsea</taxon>
        <taxon>Perkinsida</taxon>
        <taxon>Perkinsidae</taxon>
        <taxon>Perkinsus</taxon>
    </lineage>
</organism>
<evidence type="ECO:0000313" key="1">
    <source>
        <dbReference type="EMBL" id="KAF4756852.1"/>
    </source>
</evidence>
<dbReference type="AlphaFoldDB" id="A0A7J6UHY1"/>
<keyword evidence="2" id="KW-1185">Reference proteome</keyword>
<reference evidence="1 2" key="1">
    <citation type="submission" date="2020-04" db="EMBL/GenBank/DDBJ databases">
        <title>Perkinsus olseni comparative genomics.</title>
        <authorList>
            <person name="Bogema D.R."/>
        </authorList>
    </citation>
    <scope>NUCLEOTIDE SEQUENCE [LARGE SCALE GENOMIC DNA]</scope>
    <source>
        <strain evidence="1 2">ATCC PRA-207</strain>
    </source>
</reference>
<comment type="caution">
    <text evidence="1">The sequence shown here is derived from an EMBL/GenBank/DDBJ whole genome shotgun (WGS) entry which is preliminary data.</text>
</comment>
<gene>
    <name evidence="1" type="ORF">FOZ63_014496</name>
</gene>
<accession>A0A7J6UHY1</accession>
<dbReference type="EMBL" id="JABANO010003383">
    <property type="protein sequence ID" value="KAF4756852.1"/>
    <property type="molecule type" value="Genomic_DNA"/>
</dbReference>
<name>A0A7J6UHY1_PEROL</name>
<evidence type="ECO:0000313" key="2">
    <source>
        <dbReference type="Proteomes" id="UP000553632"/>
    </source>
</evidence>
<dbReference type="OMA" id="FLCCENG"/>
<sequence length="172" mass="18660">MGSLTTAGDDEDILNEFLLSTRRAGKRGLGPDDGPVDILYEGSILKGRFRMEVPENGALKLLFALDEARSDPARFVFIQELITAVAVDLGRTPAWDGFLCCENGKTDSEGGVLVAFAAKDDIEKTATRFAEVLRWCLTCRLGDAPVTKVENLVRTTPLAALLASMEATPFHN</sequence>
<protein>
    <submittedName>
        <fullName evidence="1">Uncharacterized protein</fullName>
    </submittedName>
</protein>
<dbReference type="Proteomes" id="UP000553632">
    <property type="component" value="Unassembled WGS sequence"/>
</dbReference>